<dbReference type="AlphaFoldDB" id="A0A8I0L4S2"/>
<dbReference type="GO" id="GO:0009099">
    <property type="term" value="P:L-valine biosynthetic process"/>
    <property type="evidence" value="ECO:0007669"/>
    <property type="project" value="TreeGrafter"/>
</dbReference>
<sequence>DFAPAVARAFYIASSGRPGPVVLDFAKDAQTSLTDYCFEPCKFIRSYDPDPIIDETKVAEAASLINSAQRPMILSGHGVMLSHAEKELV</sequence>
<dbReference type="EC" id="2.2.1.6" evidence="2"/>
<name>A0A8I0L4S2_XANCI</name>
<protein>
    <submittedName>
        <fullName evidence="2">Acetolactate synthase large subunit</fullName>
        <ecNumber evidence="2">2.2.1.6</ecNumber>
    </submittedName>
</protein>
<dbReference type="InterPro" id="IPR029035">
    <property type="entry name" value="DHS-like_NAD/FAD-binding_dom"/>
</dbReference>
<dbReference type="Gene3D" id="3.40.50.1220">
    <property type="entry name" value="TPP-binding domain"/>
    <property type="match status" value="1"/>
</dbReference>
<comment type="caution">
    <text evidence="2">The sequence shown here is derived from an EMBL/GenBank/DDBJ whole genome shotgun (WGS) entry which is preliminary data.</text>
</comment>
<dbReference type="PANTHER" id="PTHR18968:SF13">
    <property type="entry name" value="ACETOLACTATE SYNTHASE CATALYTIC SUBUNIT, MITOCHONDRIAL"/>
    <property type="match status" value="1"/>
</dbReference>
<reference evidence="2" key="1">
    <citation type="submission" date="2020-01" db="EMBL/GenBank/DDBJ databases">
        <authorList>
            <person name="Richard D."/>
        </authorList>
    </citation>
    <scope>NUCLEOTIDE SEQUENCE</scope>
    <source>
        <strain evidence="2">JP541</strain>
    </source>
</reference>
<dbReference type="SUPFAM" id="SSF52467">
    <property type="entry name" value="DHS-like NAD/FAD-binding domain"/>
    <property type="match status" value="1"/>
</dbReference>
<comment type="similarity">
    <text evidence="1">Belongs to the TPP enzyme family.</text>
</comment>
<dbReference type="GO" id="GO:0050660">
    <property type="term" value="F:flavin adenine dinucleotide binding"/>
    <property type="evidence" value="ECO:0007669"/>
    <property type="project" value="TreeGrafter"/>
</dbReference>
<dbReference type="Proteomes" id="UP000653002">
    <property type="component" value="Unassembled WGS sequence"/>
</dbReference>
<dbReference type="GO" id="GO:0009097">
    <property type="term" value="P:isoleucine biosynthetic process"/>
    <property type="evidence" value="ECO:0007669"/>
    <property type="project" value="TreeGrafter"/>
</dbReference>
<accession>A0A8I0L4S2</accession>
<feature type="non-terminal residue" evidence="2">
    <location>
        <position position="1"/>
    </location>
</feature>
<evidence type="ECO:0000256" key="1">
    <source>
        <dbReference type="ARBA" id="ARBA00007812"/>
    </source>
</evidence>
<dbReference type="GO" id="GO:0003984">
    <property type="term" value="F:acetolactate synthase activity"/>
    <property type="evidence" value="ECO:0007669"/>
    <property type="project" value="UniProtKB-EC"/>
</dbReference>
<organism evidence="2 3">
    <name type="scientific">Xanthomonas citri pv. citri</name>
    <dbReference type="NCBI Taxonomy" id="611301"/>
    <lineage>
        <taxon>Bacteria</taxon>
        <taxon>Pseudomonadati</taxon>
        <taxon>Pseudomonadota</taxon>
        <taxon>Gammaproteobacteria</taxon>
        <taxon>Lysobacterales</taxon>
        <taxon>Lysobacteraceae</taxon>
        <taxon>Xanthomonas</taxon>
    </lineage>
</organism>
<dbReference type="PANTHER" id="PTHR18968">
    <property type="entry name" value="THIAMINE PYROPHOSPHATE ENZYMES"/>
    <property type="match status" value="1"/>
</dbReference>
<proteinExistence type="inferred from homology"/>
<gene>
    <name evidence="2" type="ORF">GUH15_25240</name>
</gene>
<keyword evidence="2" id="KW-0808">Transferase</keyword>
<dbReference type="InterPro" id="IPR045229">
    <property type="entry name" value="TPP_enz"/>
</dbReference>
<dbReference type="InterPro" id="IPR029061">
    <property type="entry name" value="THDP-binding"/>
</dbReference>
<dbReference type="GO" id="GO:0005948">
    <property type="term" value="C:acetolactate synthase complex"/>
    <property type="evidence" value="ECO:0007669"/>
    <property type="project" value="TreeGrafter"/>
</dbReference>
<evidence type="ECO:0000313" key="2">
    <source>
        <dbReference type="EMBL" id="MBD4339295.1"/>
    </source>
</evidence>
<evidence type="ECO:0000313" key="3">
    <source>
        <dbReference type="Proteomes" id="UP000653002"/>
    </source>
</evidence>
<feature type="non-terminal residue" evidence="2">
    <location>
        <position position="89"/>
    </location>
</feature>
<dbReference type="SUPFAM" id="SSF52518">
    <property type="entry name" value="Thiamin diphosphate-binding fold (THDP-binding)"/>
    <property type="match status" value="1"/>
</dbReference>
<dbReference type="EMBL" id="JAABFR010002204">
    <property type="protein sequence ID" value="MBD4339295.1"/>
    <property type="molecule type" value="Genomic_DNA"/>
</dbReference>